<dbReference type="AlphaFoldDB" id="N6VT77"/>
<dbReference type="PANTHER" id="PTHR42723">
    <property type="entry name" value="CHLOROPHYLL SYNTHASE"/>
    <property type="match status" value="1"/>
</dbReference>
<feature type="transmembrane region" description="Helical" evidence="12">
    <location>
        <begin position="150"/>
        <end position="170"/>
    </location>
</feature>
<keyword evidence="4 12" id="KW-0808">Transferase</keyword>
<protein>
    <recommendedName>
        <fullName evidence="12">Digeranylgeranylglyceryl phosphate synthase</fullName>
        <shortName evidence="12">DGGGP synthase</shortName>
        <shortName evidence="12">DGGGPS</shortName>
        <ecNumber evidence="12">2.5.1.42</ecNumber>
    </recommendedName>
    <alternativeName>
        <fullName evidence="12">(S)-2,3-di-O-geranylgeranylglyceryl phosphate synthase</fullName>
    </alternativeName>
    <alternativeName>
        <fullName evidence="12">Geranylgeranylglycerol-phosphate geranylgeranyltransferase</fullName>
    </alternativeName>
</protein>
<keyword evidence="3 12" id="KW-0444">Lipid biosynthesis</keyword>
<keyword evidence="11 12" id="KW-1208">Phospholipid metabolism</keyword>
<dbReference type="EC" id="2.5.1.42" evidence="12"/>
<dbReference type="EMBL" id="APMM01000016">
    <property type="protein sequence ID" value="ENN96401.1"/>
    <property type="molecule type" value="Genomic_DNA"/>
</dbReference>
<feature type="transmembrane region" description="Helical" evidence="12">
    <location>
        <begin position="21"/>
        <end position="46"/>
    </location>
</feature>
<comment type="function">
    <text evidence="12">Prenyltransferase that catalyzes the transfer of the geranylgeranyl moiety of geranylgeranyl diphosphate (GGPP) to the C2 hydroxyl of (S)-3-O-geranylgeranylglyceryl phosphate (GGGP). This reaction is the second ether-bond-formation step in the biosynthesis of archaeal membrane lipids.</text>
</comment>
<keyword evidence="5 12" id="KW-0812">Transmembrane</keyword>
<name>N6VT77_9EURY</name>
<evidence type="ECO:0000256" key="4">
    <source>
        <dbReference type="ARBA" id="ARBA00022679"/>
    </source>
</evidence>
<gene>
    <name evidence="13" type="ORF">J422_02459</name>
</gene>
<dbReference type="GO" id="GO:0047295">
    <property type="term" value="F:geranylgeranylglycerol-phosphate geranylgeranyltransferase activity"/>
    <property type="evidence" value="ECO:0007669"/>
    <property type="project" value="UniProtKB-UniRule"/>
</dbReference>
<dbReference type="InterPro" id="IPR000537">
    <property type="entry name" value="UbiA_prenyltransferase"/>
</dbReference>
<feature type="transmembrane region" description="Helical" evidence="12">
    <location>
        <begin position="221"/>
        <end position="242"/>
    </location>
</feature>
<dbReference type="HAMAP" id="MF_01286">
    <property type="entry name" value="DGGGP_synth"/>
    <property type="match status" value="1"/>
</dbReference>
<evidence type="ECO:0000256" key="6">
    <source>
        <dbReference type="ARBA" id="ARBA00022842"/>
    </source>
</evidence>
<dbReference type="Gene3D" id="1.10.357.140">
    <property type="entry name" value="UbiA prenyltransferase"/>
    <property type="match status" value="1"/>
</dbReference>
<organism evidence="13 14">
    <name type="scientific">Methanocaldococcus villosus KIN24-T80</name>
    <dbReference type="NCBI Taxonomy" id="1069083"/>
    <lineage>
        <taxon>Archaea</taxon>
        <taxon>Methanobacteriati</taxon>
        <taxon>Methanobacteriota</taxon>
        <taxon>Methanomada group</taxon>
        <taxon>Methanococci</taxon>
        <taxon>Methanococcales</taxon>
        <taxon>Methanocaldococcaceae</taxon>
        <taxon>Methanocaldococcus</taxon>
    </lineage>
</organism>
<accession>N6VT77</accession>
<dbReference type="InterPro" id="IPR050475">
    <property type="entry name" value="Prenyltransferase_related"/>
</dbReference>
<keyword evidence="7 12" id="KW-1133">Transmembrane helix</keyword>
<dbReference type="GO" id="GO:0046474">
    <property type="term" value="P:glycerophospholipid biosynthetic process"/>
    <property type="evidence" value="ECO:0007669"/>
    <property type="project" value="UniProtKB-UniRule"/>
</dbReference>
<evidence type="ECO:0000313" key="14">
    <source>
        <dbReference type="Proteomes" id="UP000053695"/>
    </source>
</evidence>
<sequence length="272" mass="30710">MKAFIELIRMKNCISAGIGGVIGYLLSCNFCFDYKAILIFLTIFFICGYGNVINDIYDIEIDKINKPYRPLPSGRVKIFEAKMLSFSFLIIGIVLSIFINILAFIIAVINSSLLYLYAKTFKKIKIFGNIIVAYLTGSVFLFGAAAGKEVLVAIILFICSFLATWAREIIKDFEDIKGDELKGVVSLPIKYGKISLYFSGFLLILAIVFSFIPYILNIFNIYYLILISACDFLFLISIVKLLRHQNAKEVSKEIKIIMNLVLLAFIISSLIR</sequence>
<evidence type="ECO:0000256" key="12">
    <source>
        <dbReference type="HAMAP-Rule" id="MF_01286"/>
    </source>
</evidence>
<evidence type="ECO:0000256" key="10">
    <source>
        <dbReference type="ARBA" id="ARBA00023209"/>
    </source>
</evidence>
<dbReference type="UniPathway" id="UPA00940"/>
<dbReference type="GO" id="GO:0005886">
    <property type="term" value="C:plasma membrane"/>
    <property type="evidence" value="ECO:0007669"/>
    <property type="project" value="UniProtKB-SubCell"/>
</dbReference>
<dbReference type="CDD" id="cd13961">
    <property type="entry name" value="PT_UbiA_DGGGPS"/>
    <property type="match status" value="1"/>
</dbReference>
<keyword evidence="2 12" id="KW-1003">Cell membrane</keyword>
<evidence type="ECO:0000313" key="13">
    <source>
        <dbReference type="EMBL" id="ENN96401.1"/>
    </source>
</evidence>
<dbReference type="RefSeq" id="WP_004590433.1">
    <property type="nucleotide sequence ID" value="NZ_APMM01000016.1"/>
</dbReference>
<evidence type="ECO:0000256" key="11">
    <source>
        <dbReference type="ARBA" id="ARBA00023264"/>
    </source>
</evidence>
<comment type="subcellular location">
    <subcellularLocation>
        <location evidence="1 12">Cell membrane</location>
        <topology evidence="1 12">Multi-pass membrane protein</topology>
    </subcellularLocation>
</comment>
<dbReference type="InterPro" id="IPR044878">
    <property type="entry name" value="UbiA_sf"/>
</dbReference>
<dbReference type="OrthoDB" id="11851at2157"/>
<evidence type="ECO:0000256" key="2">
    <source>
        <dbReference type="ARBA" id="ARBA00022475"/>
    </source>
</evidence>
<comment type="caution">
    <text evidence="13">The sequence shown here is derived from an EMBL/GenBank/DDBJ whole genome shotgun (WGS) entry which is preliminary data.</text>
</comment>
<keyword evidence="6 12" id="KW-0460">Magnesium</keyword>
<feature type="transmembrane region" description="Helical" evidence="12">
    <location>
        <begin position="254"/>
        <end position="271"/>
    </location>
</feature>
<dbReference type="InterPro" id="IPR023547">
    <property type="entry name" value="DGGGP_synth"/>
</dbReference>
<evidence type="ECO:0000256" key="9">
    <source>
        <dbReference type="ARBA" id="ARBA00023136"/>
    </source>
</evidence>
<comment type="pathway">
    <text evidence="12">Membrane lipid metabolism; glycerophospholipid metabolism.</text>
</comment>
<feature type="transmembrane region" description="Helical" evidence="12">
    <location>
        <begin position="126"/>
        <end position="144"/>
    </location>
</feature>
<keyword evidence="10 12" id="KW-0594">Phospholipid biosynthesis</keyword>
<comment type="cofactor">
    <cofactor evidence="12">
        <name>Mg(2+)</name>
        <dbReference type="ChEBI" id="CHEBI:18420"/>
    </cofactor>
</comment>
<keyword evidence="14" id="KW-1185">Reference proteome</keyword>
<dbReference type="PANTHER" id="PTHR42723:SF1">
    <property type="entry name" value="CHLOROPHYLL SYNTHASE, CHLOROPLASTIC"/>
    <property type="match status" value="1"/>
</dbReference>
<comment type="catalytic activity">
    <reaction evidence="12">
        <text>sn-3-O-(geranylgeranyl)glycerol 1-phosphate + (2E,6E,10E)-geranylgeranyl diphosphate = 2,3-bis-O-(geranylgeranyl)-sn-glycerol 1-phosphate + diphosphate</text>
        <dbReference type="Rhea" id="RHEA:18109"/>
        <dbReference type="ChEBI" id="CHEBI:33019"/>
        <dbReference type="ChEBI" id="CHEBI:57677"/>
        <dbReference type="ChEBI" id="CHEBI:58756"/>
        <dbReference type="ChEBI" id="CHEBI:58837"/>
        <dbReference type="EC" id="2.5.1.42"/>
    </reaction>
</comment>
<feature type="transmembrane region" description="Helical" evidence="12">
    <location>
        <begin position="86"/>
        <end position="114"/>
    </location>
</feature>
<dbReference type="Gene3D" id="1.20.120.1780">
    <property type="entry name" value="UbiA prenyltransferase"/>
    <property type="match status" value="1"/>
</dbReference>
<dbReference type="GO" id="GO:0000287">
    <property type="term" value="F:magnesium ion binding"/>
    <property type="evidence" value="ECO:0007669"/>
    <property type="project" value="UniProtKB-UniRule"/>
</dbReference>
<keyword evidence="9 12" id="KW-0472">Membrane</keyword>
<reference evidence="13 14" key="1">
    <citation type="journal article" date="2013" name="Genome Announc.">
        <title>Draft Genome Sequence of a Highly Flagellated, Fast-Swimming Archaeon, Methanocaldococcus villosus Strain KIN24-T80 (DSM 22612).</title>
        <authorList>
            <person name="Thennarasu S."/>
            <person name="Polireddy D."/>
            <person name="Antony A."/>
            <person name="Yada M.R."/>
            <person name="Algarawi S."/>
            <person name="Sivakumar N."/>
        </authorList>
    </citation>
    <scope>NUCLEOTIDE SEQUENCE [LARGE SCALE GENOMIC DNA]</scope>
    <source>
        <strain evidence="13 14">KIN24-T80</strain>
    </source>
</reference>
<keyword evidence="8 12" id="KW-0443">Lipid metabolism</keyword>
<evidence type="ECO:0000256" key="5">
    <source>
        <dbReference type="ARBA" id="ARBA00022692"/>
    </source>
</evidence>
<evidence type="ECO:0000256" key="1">
    <source>
        <dbReference type="ARBA" id="ARBA00004651"/>
    </source>
</evidence>
<dbReference type="Proteomes" id="UP000053695">
    <property type="component" value="Unassembled WGS sequence"/>
</dbReference>
<evidence type="ECO:0000256" key="7">
    <source>
        <dbReference type="ARBA" id="ARBA00022989"/>
    </source>
</evidence>
<evidence type="ECO:0000256" key="8">
    <source>
        <dbReference type="ARBA" id="ARBA00023098"/>
    </source>
</evidence>
<comment type="similarity">
    <text evidence="12">Belongs to the UbiA prenyltransferase family. DGGGP synthase subfamily.</text>
</comment>
<feature type="transmembrane region" description="Helical" evidence="12">
    <location>
        <begin position="191"/>
        <end position="215"/>
    </location>
</feature>
<evidence type="ECO:0000256" key="3">
    <source>
        <dbReference type="ARBA" id="ARBA00022516"/>
    </source>
</evidence>
<dbReference type="STRING" id="1069083.GCA_000371805_00781"/>
<proteinExistence type="inferred from homology"/>
<dbReference type="Pfam" id="PF01040">
    <property type="entry name" value="UbiA"/>
    <property type="match status" value="1"/>
</dbReference>
<dbReference type="PATRIC" id="fig|1069083.5.peg.481"/>